<name>A0A914XLC3_9BILA</name>
<protein>
    <submittedName>
        <fullName evidence="2">Uncharacterized protein</fullName>
    </submittedName>
</protein>
<dbReference type="WBParaSite" id="PSAMB.scaffold83size83542.g1557.t1">
    <property type="protein sequence ID" value="PSAMB.scaffold83size83542.g1557.t1"/>
    <property type="gene ID" value="PSAMB.scaffold83size83542.g1557"/>
</dbReference>
<evidence type="ECO:0000313" key="2">
    <source>
        <dbReference type="WBParaSite" id="PSAMB.scaffold83size83542.g1557.t1"/>
    </source>
</evidence>
<proteinExistence type="predicted"/>
<keyword evidence="1" id="KW-1185">Reference proteome</keyword>
<organism evidence="1 2">
    <name type="scientific">Plectus sambesii</name>
    <dbReference type="NCBI Taxonomy" id="2011161"/>
    <lineage>
        <taxon>Eukaryota</taxon>
        <taxon>Metazoa</taxon>
        <taxon>Ecdysozoa</taxon>
        <taxon>Nematoda</taxon>
        <taxon>Chromadorea</taxon>
        <taxon>Plectida</taxon>
        <taxon>Plectina</taxon>
        <taxon>Plectoidea</taxon>
        <taxon>Plectidae</taxon>
        <taxon>Plectus</taxon>
    </lineage>
</organism>
<evidence type="ECO:0000313" key="1">
    <source>
        <dbReference type="Proteomes" id="UP000887566"/>
    </source>
</evidence>
<sequence>MYKGTDDAANLQEAFAKYIEELSALRLLPVPGIAEEVAIKLLLAGDKKFISNLLGHQGTLATYPCPFCLVERAALGSAAEWEYCRLYTTRTIEDYNCAAGRHNDAIPSHKQSQKTTSVS</sequence>
<reference evidence="2" key="1">
    <citation type="submission" date="2022-11" db="UniProtKB">
        <authorList>
            <consortium name="WormBaseParasite"/>
        </authorList>
    </citation>
    <scope>IDENTIFICATION</scope>
</reference>
<dbReference type="Proteomes" id="UP000887566">
    <property type="component" value="Unplaced"/>
</dbReference>
<dbReference type="AlphaFoldDB" id="A0A914XLC3"/>
<accession>A0A914XLC3</accession>